<keyword evidence="1" id="KW-0472">Membrane</keyword>
<dbReference type="RefSeq" id="WP_320002546.1">
    <property type="nucleotide sequence ID" value="NZ_JAUHJS010000001.1"/>
</dbReference>
<keyword evidence="3" id="KW-1185">Reference proteome</keyword>
<protein>
    <recommendedName>
        <fullName evidence="4">DUF4175 domain-containing protein</fullName>
    </recommendedName>
</protein>
<keyword evidence="1" id="KW-1133">Transmembrane helix</keyword>
<dbReference type="EMBL" id="JAUHJS010000001">
    <property type="protein sequence ID" value="MDN4164018.1"/>
    <property type="molecule type" value="Genomic_DNA"/>
</dbReference>
<evidence type="ECO:0008006" key="4">
    <source>
        <dbReference type="Google" id="ProtNLM"/>
    </source>
</evidence>
<feature type="transmembrane region" description="Helical" evidence="1">
    <location>
        <begin position="21"/>
        <end position="40"/>
    </location>
</feature>
<proteinExistence type="predicted"/>
<organism evidence="2 3">
    <name type="scientific">Shiella aurantiaca</name>
    <dbReference type="NCBI Taxonomy" id="3058365"/>
    <lineage>
        <taxon>Bacteria</taxon>
        <taxon>Pseudomonadati</taxon>
        <taxon>Bacteroidota</taxon>
        <taxon>Cytophagia</taxon>
        <taxon>Cytophagales</taxon>
        <taxon>Shiellaceae</taxon>
        <taxon>Shiella</taxon>
    </lineage>
</organism>
<dbReference type="Proteomes" id="UP001168552">
    <property type="component" value="Unassembled WGS sequence"/>
</dbReference>
<comment type="caution">
    <text evidence="2">The sequence shown here is derived from an EMBL/GenBank/DDBJ whole genome shotgun (WGS) entry which is preliminary data.</text>
</comment>
<evidence type="ECO:0000313" key="2">
    <source>
        <dbReference type="EMBL" id="MDN4164018.1"/>
    </source>
</evidence>
<sequence>MKKGLAHSIHYLKRRAQVYRIIEGVLLGILLMSLCGWLWYWKAWPYRELAPALAFVLGNILYIAYRPWWGIEVQHIAFDLNLRYPSLSFSTELLLKEPSHWLEAQQRQEIVQQLEALKPSIPIPWWRWFSILAVSGFCIGASYSLPKAKEQSKDPVPEAVVLMNTSDAKDSINLTQAEVRVTAPAYMGLGLKTHSLGNFEAYEGSAAIWYLEANQDIERAYLVRAFSDTVYMKKKNKGWTLTLPLTQASVYQIALEEGDSHWRSDLFAWQILTDQVPRVQLTDKNTAQEFLPEELPSTVSIAYKASDDFALSQVAIVATISRGEGEGVKFREMQIPIADFGKGIKSVAREFLWDIKSLGLQAGDEVYYYLRATDNKRPNPQQGRSDMHFLKVKDPNKVISSDLGGLAVDIMPEYFRSQRQIIIDTEALLKDKKKYTASDFMKASNTIAADQKILRLRYGQFIGEEAESGIGVGAELALKEYFLEKMNGEKAPHESEKELNEKVAEAFGLKLEEGHFMGDGHNHESEWNAAFESDIRAENPEMAGQSQARELLTPYVHAHNEMEEATFLDEAIKTQLKAALADMWYAELYLRLANPNEALPYEYKALEKIKSIQQQSRIYVERVGFEAPPLKEEKRLSGEQKEISPDRIRLSEIEEDTRVYTELFVWLASHPSATEVPPIALVQEVVDQALAQRMRQELTLSLATLQALNTLSSARSEFDYSKNREVAMKGLASVLTQAYSERRSVLLSDELSIRMQLKQKMGKK</sequence>
<evidence type="ECO:0000256" key="1">
    <source>
        <dbReference type="SAM" id="Phobius"/>
    </source>
</evidence>
<accession>A0ABT8F0U2</accession>
<keyword evidence="1" id="KW-0812">Transmembrane</keyword>
<name>A0ABT8F0U2_9BACT</name>
<reference evidence="2" key="1">
    <citation type="submission" date="2023-06" db="EMBL/GenBank/DDBJ databases">
        <title>Cytophagales bacterium Strain LB-30, isolated from soil.</title>
        <authorList>
            <person name="Liu B."/>
        </authorList>
    </citation>
    <scope>NUCLEOTIDE SEQUENCE</scope>
    <source>
        <strain evidence="2">LB-30</strain>
    </source>
</reference>
<evidence type="ECO:0000313" key="3">
    <source>
        <dbReference type="Proteomes" id="UP001168552"/>
    </source>
</evidence>
<gene>
    <name evidence="2" type="ORF">QWY31_00815</name>
</gene>